<dbReference type="GO" id="GO:0004659">
    <property type="term" value="F:prenyltransferase activity"/>
    <property type="evidence" value="ECO:0007669"/>
    <property type="project" value="InterPro"/>
</dbReference>
<evidence type="ECO:0000313" key="7">
    <source>
        <dbReference type="EMBL" id="APG23593.1"/>
    </source>
</evidence>
<dbReference type="InterPro" id="IPR033749">
    <property type="entry name" value="Polyprenyl_synt_CS"/>
</dbReference>
<reference evidence="7 8" key="1">
    <citation type="journal article" date="2017" name="Genome Announc.">
        <title>Complete Genome Sequences of Two Acetylene-Fermenting Pelobacter acetylenicus Strains.</title>
        <authorList>
            <person name="Sutton J.M."/>
            <person name="Baesman S.M."/>
            <person name="Fierst J.L."/>
            <person name="Poret-Peterson A.T."/>
            <person name="Oremland R.S."/>
            <person name="Dunlap D.S."/>
            <person name="Akob D.M."/>
        </authorList>
    </citation>
    <scope>NUCLEOTIDE SEQUENCE [LARGE SCALE GENOMIC DNA]</scope>
    <source>
        <strain evidence="7 8">DSM 3247</strain>
    </source>
</reference>
<keyword evidence="5" id="KW-0460">Magnesium</keyword>
<dbReference type="STRING" id="29542.A6070_08660"/>
<comment type="cofactor">
    <cofactor evidence="1">
        <name>Mg(2+)</name>
        <dbReference type="ChEBI" id="CHEBI:18420"/>
    </cofactor>
</comment>
<dbReference type="Proteomes" id="UP000182264">
    <property type="component" value="Chromosome"/>
</dbReference>
<dbReference type="EMBL" id="CP015518">
    <property type="protein sequence ID" value="APG23593.1"/>
    <property type="molecule type" value="Genomic_DNA"/>
</dbReference>
<evidence type="ECO:0000256" key="5">
    <source>
        <dbReference type="ARBA" id="ARBA00022842"/>
    </source>
</evidence>
<dbReference type="PROSITE" id="PS00723">
    <property type="entry name" value="POLYPRENYL_SYNTHASE_1"/>
    <property type="match status" value="1"/>
</dbReference>
<dbReference type="InterPro" id="IPR008949">
    <property type="entry name" value="Isoprenoid_synthase_dom_sf"/>
</dbReference>
<comment type="similarity">
    <text evidence="2 6">Belongs to the FPP/GGPP synthase family.</text>
</comment>
<evidence type="ECO:0000256" key="2">
    <source>
        <dbReference type="ARBA" id="ARBA00006706"/>
    </source>
</evidence>
<dbReference type="PANTHER" id="PTHR12001:SF69">
    <property type="entry name" value="ALL TRANS-POLYPRENYL-DIPHOSPHATE SYNTHASE PDSS1"/>
    <property type="match status" value="1"/>
</dbReference>
<name>A0A1L3GCC9_SYNAC</name>
<dbReference type="KEGG" id="pace:A6070_08660"/>
<evidence type="ECO:0000313" key="8">
    <source>
        <dbReference type="Proteomes" id="UP000182264"/>
    </source>
</evidence>
<proteinExistence type="inferred from homology"/>
<keyword evidence="3 6" id="KW-0808">Transferase</keyword>
<evidence type="ECO:0000256" key="4">
    <source>
        <dbReference type="ARBA" id="ARBA00022723"/>
    </source>
</evidence>
<organism evidence="7 8">
    <name type="scientific">Syntrophotalea acetylenica</name>
    <name type="common">Pelobacter acetylenicus</name>
    <dbReference type="NCBI Taxonomy" id="29542"/>
    <lineage>
        <taxon>Bacteria</taxon>
        <taxon>Pseudomonadati</taxon>
        <taxon>Thermodesulfobacteriota</taxon>
        <taxon>Desulfuromonadia</taxon>
        <taxon>Desulfuromonadales</taxon>
        <taxon>Syntrophotaleaceae</taxon>
        <taxon>Syntrophotalea</taxon>
    </lineage>
</organism>
<dbReference type="CDD" id="cd00685">
    <property type="entry name" value="Trans_IPPS_HT"/>
    <property type="match status" value="1"/>
</dbReference>
<dbReference type="Gene3D" id="1.10.600.10">
    <property type="entry name" value="Farnesyl Diphosphate Synthase"/>
    <property type="match status" value="1"/>
</dbReference>
<accession>A0A1L3GCC9</accession>
<protein>
    <submittedName>
        <fullName evidence="7">Octaprenyl diphosphate synthase</fullName>
    </submittedName>
</protein>
<dbReference type="GO" id="GO:0046872">
    <property type="term" value="F:metal ion binding"/>
    <property type="evidence" value="ECO:0007669"/>
    <property type="project" value="UniProtKB-KW"/>
</dbReference>
<keyword evidence="4" id="KW-0479">Metal-binding</keyword>
<dbReference type="SFLD" id="SFLDS00005">
    <property type="entry name" value="Isoprenoid_Synthase_Type_I"/>
    <property type="match status" value="1"/>
</dbReference>
<dbReference type="AlphaFoldDB" id="A0A1L3GCC9"/>
<dbReference type="PANTHER" id="PTHR12001">
    <property type="entry name" value="GERANYLGERANYL PYROPHOSPHATE SYNTHASE"/>
    <property type="match status" value="1"/>
</dbReference>
<dbReference type="SUPFAM" id="SSF48576">
    <property type="entry name" value="Terpenoid synthases"/>
    <property type="match status" value="1"/>
</dbReference>
<sequence>MQFDREWLKEDLDRVEKSLRQHLTSEVPLVRQMSDYILASGGKRIRPILLLLCARLCGYEGESRYPLAAVIEFLHTATLLHDDVVDSATLRRGRISANIAWGNQAAVLVGDYLFARCFEMMVDFCDRRIMRVLAETTSLMAQGEVIQLMNSGDLMLDEGRYLRVVRSKTAALFSTTCRCAAILGQLDSDREKNLAAFGMHLGVAFQLVDDALDYIADPDESGKVVGRDLAEGKMTLPLIHALRYCDESERRMLQRIFVGKDPIEADLGFVQGLLSRYGSIDYTRRQADLSVRQACAQLEYFPDGTARKELVALARSAVRRRC</sequence>
<evidence type="ECO:0000256" key="3">
    <source>
        <dbReference type="ARBA" id="ARBA00022679"/>
    </source>
</evidence>
<dbReference type="Pfam" id="PF00348">
    <property type="entry name" value="polyprenyl_synt"/>
    <property type="match status" value="1"/>
</dbReference>
<evidence type="ECO:0000256" key="1">
    <source>
        <dbReference type="ARBA" id="ARBA00001946"/>
    </source>
</evidence>
<dbReference type="InterPro" id="IPR000092">
    <property type="entry name" value="Polyprenyl_synt"/>
</dbReference>
<dbReference type="OrthoDB" id="9805316at2"/>
<dbReference type="GO" id="GO:0008299">
    <property type="term" value="P:isoprenoid biosynthetic process"/>
    <property type="evidence" value="ECO:0007669"/>
    <property type="project" value="InterPro"/>
</dbReference>
<keyword evidence="8" id="KW-1185">Reference proteome</keyword>
<gene>
    <name evidence="7" type="ORF">A7E75_00055</name>
</gene>
<dbReference type="RefSeq" id="WP_072285406.1">
    <property type="nucleotide sequence ID" value="NZ_CP015455.1"/>
</dbReference>
<evidence type="ECO:0000256" key="6">
    <source>
        <dbReference type="RuleBase" id="RU004466"/>
    </source>
</evidence>